<organism evidence="7 8">
    <name type="scientific">Rickenella mellea</name>
    <dbReference type="NCBI Taxonomy" id="50990"/>
    <lineage>
        <taxon>Eukaryota</taxon>
        <taxon>Fungi</taxon>
        <taxon>Dikarya</taxon>
        <taxon>Basidiomycota</taxon>
        <taxon>Agaricomycotina</taxon>
        <taxon>Agaricomycetes</taxon>
        <taxon>Hymenochaetales</taxon>
        <taxon>Rickenellaceae</taxon>
        <taxon>Rickenella</taxon>
    </lineage>
</organism>
<dbReference type="EMBL" id="ML170156">
    <property type="protein sequence ID" value="TDL29879.1"/>
    <property type="molecule type" value="Genomic_DNA"/>
</dbReference>
<protein>
    <submittedName>
        <fullName evidence="7">Uncharacterized protein</fullName>
    </submittedName>
</protein>
<feature type="region of interest" description="Disordered" evidence="6">
    <location>
        <begin position="151"/>
        <end position="186"/>
    </location>
</feature>
<feature type="compositionally biased region" description="Pro residues" evidence="6">
    <location>
        <begin position="62"/>
        <end position="73"/>
    </location>
</feature>
<evidence type="ECO:0000256" key="4">
    <source>
        <dbReference type="ARBA" id="ARBA00022490"/>
    </source>
</evidence>
<keyword evidence="8" id="KW-1185">Reference proteome</keyword>
<dbReference type="OrthoDB" id="4072855at2759"/>
<dbReference type="InterPro" id="IPR013900">
    <property type="entry name" value="RNR_inhibitor"/>
</dbReference>
<evidence type="ECO:0000256" key="1">
    <source>
        <dbReference type="ARBA" id="ARBA00004123"/>
    </source>
</evidence>
<comment type="subcellular location">
    <subcellularLocation>
        <location evidence="2">Cytoplasm</location>
    </subcellularLocation>
    <subcellularLocation>
        <location evidence="1">Nucleus</location>
    </subcellularLocation>
</comment>
<feature type="compositionally biased region" description="Acidic residues" evidence="6">
    <location>
        <begin position="114"/>
        <end position="123"/>
    </location>
</feature>
<dbReference type="AlphaFoldDB" id="A0A4R5XFD0"/>
<comment type="similarity">
    <text evidence="3">Belongs to the DIF1/spd1 family.</text>
</comment>
<dbReference type="Proteomes" id="UP000294933">
    <property type="component" value="Unassembled WGS sequence"/>
</dbReference>
<name>A0A4R5XFD0_9AGAM</name>
<evidence type="ECO:0000256" key="6">
    <source>
        <dbReference type="SAM" id="MobiDB-lite"/>
    </source>
</evidence>
<reference evidence="7 8" key="1">
    <citation type="submission" date="2018-06" db="EMBL/GenBank/DDBJ databases">
        <title>A transcriptomic atlas of mushroom development highlights an independent origin of complex multicellularity.</title>
        <authorList>
            <consortium name="DOE Joint Genome Institute"/>
            <person name="Krizsan K."/>
            <person name="Almasi E."/>
            <person name="Merenyi Z."/>
            <person name="Sahu N."/>
            <person name="Viragh M."/>
            <person name="Koszo T."/>
            <person name="Mondo S."/>
            <person name="Kiss B."/>
            <person name="Balint B."/>
            <person name="Kues U."/>
            <person name="Barry K."/>
            <person name="Hegedus J.C."/>
            <person name="Henrissat B."/>
            <person name="Johnson J."/>
            <person name="Lipzen A."/>
            <person name="Ohm R."/>
            <person name="Nagy I."/>
            <person name="Pangilinan J."/>
            <person name="Yan J."/>
            <person name="Xiong Y."/>
            <person name="Grigoriev I.V."/>
            <person name="Hibbett D.S."/>
            <person name="Nagy L.G."/>
        </authorList>
    </citation>
    <scope>NUCLEOTIDE SEQUENCE [LARGE SCALE GENOMIC DNA]</scope>
    <source>
        <strain evidence="7 8">SZMC22713</strain>
    </source>
</reference>
<evidence type="ECO:0000256" key="3">
    <source>
        <dbReference type="ARBA" id="ARBA00005459"/>
    </source>
</evidence>
<gene>
    <name evidence="7" type="ORF">BD410DRAFT_780381</name>
</gene>
<keyword evidence="4" id="KW-0963">Cytoplasm</keyword>
<accession>A0A4R5XFD0</accession>
<evidence type="ECO:0000256" key="2">
    <source>
        <dbReference type="ARBA" id="ARBA00004496"/>
    </source>
</evidence>
<evidence type="ECO:0000256" key="5">
    <source>
        <dbReference type="ARBA" id="ARBA00023242"/>
    </source>
</evidence>
<feature type="compositionally biased region" description="Basic residues" evidence="6">
    <location>
        <begin position="153"/>
        <end position="165"/>
    </location>
</feature>
<dbReference type="GO" id="GO:0005634">
    <property type="term" value="C:nucleus"/>
    <property type="evidence" value="ECO:0007669"/>
    <property type="project" value="UniProtKB-SubCell"/>
</dbReference>
<feature type="compositionally biased region" description="Polar residues" evidence="6">
    <location>
        <begin position="170"/>
        <end position="180"/>
    </location>
</feature>
<dbReference type="VEuPathDB" id="FungiDB:BD410DRAFT_780381"/>
<dbReference type="GO" id="GO:0005737">
    <property type="term" value="C:cytoplasm"/>
    <property type="evidence" value="ECO:0007669"/>
    <property type="project" value="UniProtKB-SubCell"/>
</dbReference>
<evidence type="ECO:0000313" key="7">
    <source>
        <dbReference type="EMBL" id="TDL29879.1"/>
    </source>
</evidence>
<proteinExistence type="inferred from homology"/>
<feature type="region of interest" description="Disordered" evidence="6">
    <location>
        <begin position="94"/>
        <end position="123"/>
    </location>
</feature>
<feature type="region of interest" description="Disordered" evidence="6">
    <location>
        <begin position="50"/>
        <end position="79"/>
    </location>
</feature>
<evidence type="ECO:0000313" key="8">
    <source>
        <dbReference type="Proteomes" id="UP000294933"/>
    </source>
</evidence>
<keyword evidence="5" id="KW-0539">Nucleus</keyword>
<sequence>MASATKRPLTEDAHNAFLTSIQPCTAVISEDLSVRLQNIGSRVRRSVHEGYTTQRFTGATPTPYPSPVKPPATPSGGTSVFRSSNDTLIEIFSSPTRGTVPSTPSPKKRSHIEVDEDEISGPPEDVDMGDAGMESDDEPIIFILGANTTRPIRPLRKSTSRRTKRSPPLNVSQNVTNYSGDTFAPVPATHQNENEFLDWFSHPF</sequence>
<dbReference type="Pfam" id="PF08591">
    <property type="entry name" value="RNR_inhib"/>
    <property type="match status" value="1"/>
</dbReference>